<evidence type="ECO:0000313" key="1">
    <source>
        <dbReference type="EMBL" id="SCY88206.1"/>
    </source>
</evidence>
<dbReference type="RefSeq" id="WP_092215604.1">
    <property type="nucleotide sequence ID" value="NZ_FMUX01000032.1"/>
</dbReference>
<dbReference type="Proteomes" id="UP000198870">
    <property type="component" value="Unassembled WGS sequence"/>
</dbReference>
<sequence>MPINGNTYDWESVTIDLNGTTAIDIEEISYNDSREIDLIYGKGSVSTKYGRKNYSASGSMSLLREEFERLRKKLGGSVYKGEPFPISVCYANDDVPIVTDTLTEVKITKQDSSAKQDESATGKVKLDFKILTPIKWNGVAAL</sequence>
<name>A0A1G5JIM7_9BACT</name>
<proteinExistence type="predicted"/>
<keyword evidence="2" id="KW-1185">Reference proteome</keyword>
<evidence type="ECO:0000313" key="2">
    <source>
        <dbReference type="Proteomes" id="UP000198870"/>
    </source>
</evidence>
<organism evidence="1 2">
    <name type="scientific">Desulfoluna spongiiphila</name>
    <dbReference type="NCBI Taxonomy" id="419481"/>
    <lineage>
        <taxon>Bacteria</taxon>
        <taxon>Pseudomonadati</taxon>
        <taxon>Thermodesulfobacteriota</taxon>
        <taxon>Desulfobacteria</taxon>
        <taxon>Desulfobacterales</taxon>
        <taxon>Desulfolunaceae</taxon>
        <taxon>Desulfoluna</taxon>
    </lineage>
</organism>
<dbReference type="STRING" id="419481.SAMN05216233_1325"/>
<dbReference type="EMBL" id="FMUX01000032">
    <property type="protein sequence ID" value="SCY88206.1"/>
    <property type="molecule type" value="Genomic_DNA"/>
</dbReference>
<evidence type="ECO:0008006" key="3">
    <source>
        <dbReference type="Google" id="ProtNLM"/>
    </source>
</evidence>
<accession>A0A1G5JIM7</accession>
<dbReference type="OrthoDB" id="2604320at2"/>
<dbReference type="AlphaFoldDB" id="A0A1G5JIM7"/>
<gene>
    <name evidence="1" type="ORF">SAMN05216233_1325</name>
</gene>
<protein>
    <recommendedName>
        <fullName evidence="3">Phage tail tube protein</fullName>
    </recommendedName>
</protein>
<reference evidence="1 2" key="1">
    <citation type="submission" date="2016-10" db="EMBL/GenBank/DDBJ databases">
        <authorList>
            <person name="de Groot N.N."/>
        </authorList>
    </citation>
    <scope>NUCLEOTIDE SEQUENCE [LARGE SCALE GENOMIC DNA]</scope>
    <source>
        <strain evidence="1 2">AA1</strain>
    </source>
</reference>